<dbReference type="InterPro" id="IPR048395">
    <property type="entry name" value="Glyco_hydro_31_C"/>
</dbReference>
<dbReference type="Gene3D" id="2.60.40.10">
    <property type="entry name" value="Immunoglobulins"/>
    <property type="match status" value="1"/>
</dbReference>
<dbReference type="SUPFAM" id="SSF49899">
    <property type="entry name" value="Concanavalin A-like lectins/glucanases"/>
    <property type="match status" value="1"/>
</dbReference>
<dbReference type="Gene3D" id="2.60.120.200">
    <property type="match status" value="1"/>
</dbReference>
<accession>A0ABP9UL63</accession>
<dbReference type="InterPro" id="IPR013780">
    <property type="entry name" value="Glyco_hydro_b"/>
</dbReference>
<dbReference type="Proteomes" id="UP001476282">
    <property type="component" value="Unassembled WGS sequence"/>
</dbReference>
<sequence>MKRLLFLVLSLVLPAYSAPPLSQGLALHFDATDIDASANSGLLDGQAVEAWKDLSGHGHDLTDTRGTPTYIQPGPGFGGLPVVAFEPADFDGADHLHATAAPIPAYPFTVFAVVRSDTERNAVIFSLVRESAFNQMAGIRFVNEGTGGPGRLSLFRRNPTWIETPTSTAFNDNAFHVVTARFVHPSLARLYVDGNLLATSNTEVPLPAFDRFDLGNNGRSGGTTDPYQGQLAEVLVYAADVSGGDRRATESWLSQKWITGTAAIAASPQDVDLGSVRLGETSARTVSITPVGAPDATITISSLRLDQLGDFRLRAFVGGAEIDPADPAAFPFSLSKAAGDELRLEASISPVAGRTRYGGKIVLESDAENQPELPITLTAGLQDRLGVPDYVGHRSEGNVIHFDLAHGAETRITLNTPDMARIQYAPDGQFRSDDSPDLFMVRKYDWDPVEHTVVDHGPYIGIHTPAMTLRACKSPFRLQMYDASNTYLIVKDADPEGMWSEQDQRGVTREENGGDHARFGFGSGDHGHSSPLDKRAGYDQFTVTHGRTCVPFFMSTAGYGIFLNTVSKETSFDAAGGFQTADQLDYWYMAGGFKKVLGLYSELTGRMRLFPKWAYGFMLSKYGNDHATQAEFSEWIHRLRDEDYPTDVYVFDYGWRGSKFAPHRWDPERFPDLPGMFAEARGLGFHVGLHNNKGTPEAGNGDFTDPAVADAWWHAHWDEVIAPGYGDWFWPDEFDVAGDNLMANRAAKVVHERWLEETPDQRPMFITRGGYANHHFAATWSGDIPNTIEEMGRQITGALALGMSGYPWCSNDLGGFFAKPSDELYIRWVAQFGAFSGLMRAHGHDGREPWLYSARAQENLRRYLKVRYRLFPYLYTTARQGAEEGIPMMRAMALEHPQRPEAWTHESQYYLGDWLLVAPALSTADPATVSVWLPPGKWHDFFDPTTIYEGDRTIEVEATLDQIPVFVKEGAILPSGPAMAHADEAPLDPLTLDLFPGPSPTRYDLYEDDGLTRRYLLEKAWCLTRFTAEWPADNTLRFVKDETRSENPAAYTPHLPRATVVRAHDWDARPRMVILGHALVAEAASEEALTGMDAGWFWSAADRQLVVRFIDDGRAVRLIASDELLDSDQDGLDDVREVELGTDLDRADSDHDDQDDAMEVSFGTSPLDPASRVRLTGEALADPPGFFAIYWPSVPGNLYQIERWREDDRDWSMVAELTASGTLSHFLHAMAGPRLLLRVRADLP</sequence>
<dbReference type="SUPFAM" id="SSF51011">
    <property type="entry name" value="Glycosyl hydrolase domain"/>
    <property type="match status" value="1"/>
</dbReference>
<comment type="caution">
    <text evidence="8">The sequence shown here is derived from an EMBL/GenBank/DDBJ whole genome shotgun (WGS) entry which is preliminary data.</text>
</comment>
<dbReference type="Pfam" id="PF13385">
    <property type="entry name" value="Laminin_G_3"/>
    <property type="match status" value="1"/>
</dbReference>
<dbReference type="CDD" id="cd14752">
    <property type="entry name" value="GH31_N"/>
    <property type="match status" value="1"/>
</dbReference>
<feature type="region of interest" description="Disordered" evidence="2">
    <location>
        <begin position="500"/>
        <end position="528"/>
    </location>
</feature>
<dbReference type="InterPro" id="IPR000322">
    <property type="entry name" value="Glyco_hydro_31_TIM"/>
</dbReference>
<dbReference type="Pfam" id="PF13802">
    <property type="entry name" value="Gal_mutarotas_2"/>
    <property type="match status" value="1"/>
</dbReference>
<feature type="domain" description="Glycoside hydrolase family 31 N-terminal" evidence="5">
    <location>
        <begin position="411"/>
        <end position="573"/>
    </location>
</feature>
<proteinExistence type="inferred from homology"/>
<reference evidence="8 9" key="1">
    <citation type="submission" date="2024-02" db="EMBL/GenBank/DDBJ databases">
        <title>Haloferula sargassicola NBRC 104335.</title>
        <authorList>
            <person name="Ichikawa N."/>
            <person name="Katano-Makiyama Y."/>
            <person name="Hidaka K."/>
        </authorList>
    </citation>
    <scope>NUCLEOTIDE SEQUENCE [LARGE SCALE GENOMIC DNA]</scope>
    <source>
        <strain evidence="8 9">NBRC 104335</strain>
    </source>
</reference>
<evidence type="ECO:0000256" key="1">
    <source>
        <dbReference type="ARBA" id="ARBA00007806"/>
    </source>
</evidence>
<evidence type="ECO:0000313" key="8">
    <source>
        <dbReference type="EMBL" id="GAA5481417.1"/>
    </source>
</evidence>
<dbReference type="Pfam" id="PF01055">
    <property type="entry name" value="Glyco_hydro_31_2nd"/>
    <property type="match status" value="2"/>
</dbReference>
<dbReference type="InterPro" id="IPR017853">
    <property type="entry name" value="GH"/>
</dbReference>
<dbReference type="Gene3D" id="2.60.40.1760">
    <property type="entry name" value="glycosyl hydrolase (family 31)"/>
    <property type="match status" value="1"/>
</dbReference>
<dbReference type="InterPro" id="IPR013783">
    <property type="entry name" value="Ig-like_fold"/>
</dbReference>
<dbReference type="Gene3D" id="2.60.40.1180">
    <property type="entry name" value="Golgi alpha-mannosidase II"/>
    <property type="match status" value="2"/>
</dbReference>
<protein>
    <submittedName>
        <fullName evidence="8">Uncharacterized protein</fullName>
    </submittedName>
</protein>
<dbReference type="SUPFAM" id="SSF74650">
    <property type="entry name" value="Galactose mutarotase-like"/>
    <property type="match status" value="1"/>
</dbReference>
<feature type="chain" id="PRO_5046298733" evidence="3">
    <location>
        <begin position="18"/>
        <end position="1244"/>
    </location>
</feature>
<gene>
    <name evidence="8" type="ORF">Hsar01_00626</name>
</gene>
<evidence type="ECO:0000256" key="2">
    <source>
        <dbReference type="SAM" id="MobiDB-lite"/>
    </source>
</evidence>
<feature type="domain" description="Glycosyl hydrolase family 31 C-terminal" evidence="7">
    <location>
        <begin position="885"/>
        <end position="973"/>
    </location>
</feature>
<dbReference type="PANTHER" id="PTHR43863">
    <property type="entry name" value="HYDROLASE, PUTATIVE (AFU_ORTHOLOGUE AFUA_1G03140)-RELATED"/>
    <property type="match status" value="1"/>
</dbReference>
<feature type="signal peptide" evidence="3">
    <location>
        <begin position="1"/>
        <end position="17"/>
    </location>
</feature>
<feature type="domain" description="Glycoside hydrolase family 31 TIM barrel" evidence="4">
    <location>
        <begin position="608"/>
        <end position="695"/>
    </location>
</feature>
<dbReference type="InterPro" id="IPR033403">
    <property type="entry name" value="DUF5110"/>
</dbReference>
<evidence type="ECO:0000259" key="5">
    <source>
        <dbReference type="Pfam" id="PF13802"/>
    </source>
</evidence>
<evidence type="ECO:0000259" key="4">
    <source>
        <dbReference type="Pfam" id="PF01055"/>
    </source>
</evidence>
<dbReference type="EMBL" id="BAABRI010000003">
    <property type="protein sequence ID" value="GAA5481417.1"/>
    <property type="molecule type" value="Genomic_DNA"/>
</dbReference>
<feature type="domain" description="Glycoside hydrolase family 31 TIM barrel" evidence="4">
    <location>
        <begin position="702"/>
        <end position="876"/>
    </location>
</feature>
<evidence type="ECO:0000256" key="3">
    <source>
        <dbReference type="SAM" id="SignalP"/>
    </source>
</evidence>
<keyword evidence="3" id="KW-0732">Signal</keyword>
<feature type="compositionally biased region" description="Basic and acidic residues" evidence="2">
    <location>
        <begin position="502"/>
        <end position="518"/>
    </location>
</feature>
<dbReference type="SUPFAM" id="SSF51445">
    <property type="entry name" value="(Trans)glycosidases"/>
    <property type="match status" value="1"/>
</dbReference>
<dbReference type="RefSeq" id="WP_353565569.1">
    <property type="nucleotide sequence ID" value="NZ_BAABRI010000003.1"/>
</dbReference>
<name>A0ABP9UL63_9BACT</name>
<organism evidence="8 9">
    <name type="scientific">Haloferula sargassicola</name>
    <dbReference type="NCBI Taxonomy" id="490096"/>
    <lineage>
        <taxon>Bacteria</taxon>
        <taxon>Pseudomonadati</taxon>
        <taxon>Verrucomicrobiota</taxon>
        <taxon>Verrucomicrobiia</taxon>
        <taxon>Verrucomicrobiales</taxon>
        <taxon>Verrucomicrobiaceae</taxon>
        <taxon>Haloferula</taxon>
    </lineage>
</organism>
<dbReference type="Pfam" id="PF17137">
    <property type="entry name" value="DUF5110"/>
    <property type="match status" value="1"/>
</dbReference>
<dbReference type="InterPro" id="IPR013320">
    <property type="entry name" value="ConA-like_dom_sf"/>
</dbReference>
<dbReference type="PANTHER" id="PTHR43863:SF2">
    <property type="entry name" value="MALTASE-GLUCOAMYLASE"/>
    <property type="match status" value="1"/>
</dbReference>
<comment type="similarity">
    <text evidence="1">Belongs to the glycosyl hydrolase 31 family.</text>
</comment>
<keyword evidence="9" id="KW-1185">Reference proteome</keyword>
<dbReference type="InterPro" id="IPR011013">
    <property type="entry name" value="Gal_mutarotase_sf_dom"/>
</dbReference>
<evidence type="ECO:0000259" key="6">
    <source>
        <dbReference type="Pfam" id="PF17137"/>
    </source>
</evidence>
<dbReference type="Gene3D" id="3.20.20.80">
    <property type="entry name" value="Glycosidases"/>
    <property type="match status" value="1"/>
</dbReference>
<dbReference type="InterPro" id="IPR051816">
    <property type="entry name" value="Glycosyl_Hydrolase_31"/>
</dbReference>
<evidence type="ECO:0000313" key="9">
    <source>
        <dbReference type="Proteomes" id="UP001476282"/>
    </source>
</evidence>
<evidence type="ECO:0000259" key="7">
    <source>
        <dbReference type="Pfam" id="PF21365"/>
    </source>
</evidence>
<feature type="domain" description="DUF5110" evidence="6">
    <location>
        <begin position="989"/>
        <end position="1037"/>
    </location>
</feature>
<dbReference type="InterPro" id="IPR025887">
    <property type="entry name" value="Glyco_hydro_31_N_dom"/>
</dbReference>
<dbReference type="Pfam" id="PF21365">
    <property type="entry name" value="Glyco_hydro_31_3rd"/>
    <property type="match status" value="1"/>
</dbReference>